<organism evidence="1">
    <name type="scientific">Podoviridae sp. ctqve24</name>
    <dbReference type="NCBI Taxonomy" id="2826580"/>
    <lineage>
        <taxon>Viruses</taxon>
        <taxon>Duplodnaviria</taxon>
        <taxon>Heunggongvirae</taxon>
        <taxon>Uroviricota</taxon>
        <taxon>Caudoviricetes</taxon>
    </lineage>
</organism>
<name>A0A8S5MGM8_9CAUD</name>
<dbReference type="EMBL" id="BK014901">
    <property type="protein sequence ID" value="DAD81406.1"/>
    <property type="molecule type" value="Genomic_DNA"/>
</dbReference>
<evidence type="ECO:0000313" key="1">
    <source>
        <dbReference type="EMBL" id="DAD81406.1"/>
    </source>
</evidence>
<reference evidence="1" key="1">
    <citation type="journal article" date="2021" name="Proc. Natl. Acad. Sci. U.S.A.">
        <title>A Catalog of Tens of Thousands of Viruses from Human Metagenomes Reveals Hidden Associations with Chronic Diseases.</title>
        <authorList>
            <person name="Tisza M.J."/>
            <person name="Buck C.B."/>
        </authorList>
    </citation>
    <scope>NUCLEOTIDE SEQUENCE</scope>
    <source>
        <strain evidence="1">Ctqve24</strain>
    </source>
</reference>
<proteinExistence type="predicted"/>
<accession>A0A8S5MGM8</accession>
<sequence length="34" mass="3831">MLLALMVLNLALIVYAKAPAILFLVLYSSYFKLN</sequence>
<protein>
    <submittedName>
        <fullName evidence="1">Uncharacterized protein</fullName>
    </submittedName>
</protein>